<dbReference type="AlphaFoldDB" id="A0A9N8V585"/>
<name>A0A9N8V585_FUNMO</name>
<comment type="caution">
    <text evidence="1">The sequence shown here is derived from an EMBL/GenBank/DDBJ whole genome shotgun (WGS) entry which is preliminary data.</text>
</comment>
<sequence length="175" mass="20378">MLWSWSELVLFKDKEVLELDMYICHRIYGQTLHLYLWVMGKSGTHLSNAAGHSGLYNTKLYSPLTDTPTQCPRTSRRSLQYVQYTRSQVCRMISCNEVHYVDLHGSVLEIHNLATLIKLLIRLSRYKSMHGMQLVASFTFDAFLSSPRMGKVSIVHQKYLLVTDQQIQFNMHTIY</sequence>
<reference evidence="1" key="1">
    <citation type="submission" date="2021-06" db="EMBL/GenBank/DDBJ databases">
        <authorList>
            <person name="Kallberg Y."/>
            <person name="Tangrot J."/>
            <person name="Rosling A."/>
        </authorList>
    </citation>
    <scope>NUCLEOTIDE SEQUENCE</scope>
    <source>
        <strain evidence="1">87-6 pot B 2015</strain>
    </source>
</reference>
<protein>
    <submittedName>
        <fullName evidence="1">16768_t:CDS:1</fullName>
    </submittedName>
</protein>
<gene>
    <name evidence="1" type="ORF">FMOSSE_LOCUS983</name>
</gene>
<dbReference type="Proteomes" id="UP000789375">
    <property type="component" value="Unassembled WGS sequence"/>
</dbReference>
<keyword evidence="2" id="KW-1185">Reference proteome</keyword>
<organism evidence="1 2">
    <name type="scientific">Funneliformis mosseae</name>
    <name type="common">Endomycorrhizal fungus</name>
    <name type="synonym">Glomus mosseae</name>
    <dbReference type="NCBI Taxonomy" id="27381"/>
    <lineage>
        <taxon>Eukaryota</taxon>
        <taxon>Fungi</taxon>
        <taxon>Fungi incertae sedis</taxon>
        <taxon>Mucoromycota</taxon>
        <taxon>Glomeromycotina</taxon>
        <taxon>Glomeromycetes</taxon>
        <taxon>Glomerales</taxon>
        <taxon>Glomeraceae</taxon>
        <taxon>Funneliformis</taxon>
    </lineage>
</organism>
<proteinExistence type="predicted"/>
<accession>A0A9N8V585</accession>
<evidence type="ECO:0000313" key="2">
    <source>
        <dbReference type="Proteomes" id="UP000789375"/>
    </source>
</evidence>
<dbReference type="EMBL" id="CAJVPP010000106">
    <property type="protein sequence ID" value="CAG8443299.1"/>
    <property type="molecule type" value="Genomic_DNA"/>
</dbReference>
<evidence type="ECO:0000313" key="1">
    <source>
        <dbReference type="EMBL" id="CAG8443299.1"/>
    </source>
</evidence>